<dbReference type="InterPro" id="IPR036458">
    <property type="entry name" value="Na:dicarbo_symporter_sf"/>
</dbReference>
<evidence type="ECO:0000313" key="10">
    <source>
        <dbReference type="Proteomes" id="UP000006069"/>
    </source>
</evidence>
<keyword evidence="10" id="KW-1185">Reference proteome</keyword>
<dbReference type="Gene3D" id="1.10.3860.10">
    <property type="entry name" value="Sodium:dicarboxylate symporter"/>
    <property type="match status" value="1"/>
</dbReference>
<feature type="transmembrane region" description="Helical" evidence="8">
    <location>
        <begin position="99"/>
        <end position="120"/>
    </location>
</feature>
<keyword evidence="6 8" id="KW-1133">Transmembrane helix</keyword>
<evidence type="ECO:0000256" key="6">
    <source>
        <dbReference type="ARBA" id="ARBA00022989"/>
    </source>
</evidence>
<evidence type="ECO:0000256" key="3">
    <source>
        <dbReference type="ARBA" id="ARBA00022475"/>
    </source>
</evidence>
<dbReference type="InParanoid" id="K0YLU5"/>
<proteinExistence type="predicted"/>
<feature type="transmembrane region" description="Helical" evidence="8">
    <location>
        <begin position="65"/>
        <end position="87"/>
    </location>
</feature>
<dbReference type="FunCoup" id="K0YLU5">
    <property type="interactions" value="29"/>
</dbReference>
<dbReference type="HOGENOM" id="CLU_019375_7_1_11"/>
<keyword evidence="4 8" id="KW-0812">Transmembrane</keyword>
<feature type="transmembrane region" description="Helical" evidence="8">
    <location>
        <begin position="210"/>
        <end position="230"/>
    </location>
</feature>
<sequence>MTETPEKAMTKKRRKLGLTTTILIALVLGIVCGVIFHYLIPAGTVRDDVFVDGVFYIVGQGFIRLMQMLVVPLVFCSIICGAASIGDTKTLGTVGVKTLIFYICTTAIAVGVALGVGNLISPGKGVDMSSIVVSDTSTLDTASAASELSIADTLLNIIPKNPIQSLANGDMLPVIFFALFVGIIIALLGRKAETVHSFFEQFNDIMMKMTSIVMLVAPIGVFCLLSRTFANIGFDAFLPMVKYMLGVLLALALQCLVVYMILLSVFAHVNPFTFLKKFVSVMAFAFSTATSNATIPLNIETLDKKMGVDRRISSFTIPLGATINMDGTAIMQGVAVVFTAQLFGVDLGPVEYATVIATATLASIGTAGVPSVGLITLSMVFNSVGLPLEGIALIMGIDRILDMTRTAVNITGDAVCTMVVAKQEGRVNKAVFDDPDAGKTLEEMRAAS</sequence>
<dbReference type="PANTHER" id="PTHR42865">
    <property type="entry name" value="PROTON/GLUTAMATE-ASPARTATE SYMPORTER"/>
    <property type="match status" value="1"/>
</dbReference>
<feature type="transmembrane region" description="Helical" evidence="8">
    <location>
        <begin position="242"/>
        <end position="266"/>
    </location>
</feature>
<keyword evidence="7 8" id="KW-0472">Membrane</keyword>
<dbReference type="FunFam" id="1.10.3860.10:FF:000001">
    <property type="entry name" value="C4-dicarboxylate transport protein"/>
    <property type="match status" value="1"/>
</dbReference>
<evidence type="ECO:0000256" key="2">
    <source>
        <dbReference type="ARBA" id="ARBA00022448"/>
    </source>
</evidence>
<dbReference type="RefSeq" id="WP_009138791.1">
    <property type="nucleotide sequence ID" value="NZ_JH815198.1"/>
</dbReference>
<keyword evidence="2" id="KW-0813">Transport</keyword>
<keyword evidence="5" id="KW-0769">Symport</keyword>
<dbReference type="EMBL" id="ADMD01000002">
    <property type="protein sequence ID" value="EJZ84253.1"/>
    <property type="molecule type" value="Genomic_DNA"/>
</dbReference>
<dbReference type="PRINTS" id="PR00173">
    <property type="entry name" value="EDTRNSPORT"/>
</dbReference>
<protein>
    <recommendedName>
        <fullName evidence="11">Dicarboxylate/amino acid:cation symporter</fullName>
    </recommendedName>
</protein>
<dbReference type="AlphaFoldDB" id="K0YLU5"/>
<dbReference type="Proteomes" id="UP000006069">
    <property type="component" value="Unassembled WGS sequence"/>
</dbReference>
<dbReference type="Pfam" id="PF00375">
    <property type="entry name" value="SDF"/>
    <property type="match status" value="1"/>
</dbReference>
<evidence type="ECO:0000256" key="1">
    <source>
        <dbReference type="ARBA" id="ARBA00004651"/>
    </source>
</evidence>
<feature type="transmembrane region" description="Helical" evidence="8">
    <location>
        <begin position="315"/>
        <end position="338"/>
    </location>
</feature>
<evidence type="ECO:0000256" key="5">
    <source>
        <dbReference type="ARBA" id="ARBA00022847"/>
    </source>
</evidence>
<comment type="subcellular location">
    <subcellularLocation>
        <location evidence="1">Cell membrane</location>
        <topology evidence="1">Multi-pass membrane protein</topology>
    </subcellularLocation>
</comment>
<dbReference type="eggNOG" id="COG1301">
    <property type="taxonomic scope" value="Bacteria"/>
</dbReference>
<dbReference type="GO" id="GO:0015293">
    <property type="term" value="F:symporter activity"/>
    <property type="evidence" value="ECO:0007669"/>
    <property type="project" value="UniProtKB-KW"/>
</dbReference>
<accession>K0YLU5</accession>
<evidence type="ECO:0000256" key="4">
    <source>
        <dbReference type="ARBA" id="ARBA00022692"/>
    </source>
</evidence>
<evidence type="ECO:0000256" key="8">
    <source>
        <dbReference type="SAM" id="Phobius"/>
    </source>
</evidence>
<comment type="caution">
    <text evidence="9">The sequence shown here is derived from an EMBL/GenBank/DDBJ whole genome shotgun (WGS) entry which is preliminary data.</text>
</comment>
<feature type="transmembrane region" description="Helical" evidence="8">
    <location>
        <begin position="350"/>
        <end position="369"/>
    </location>
</feature>
<gene>
    <name evidence="9" type="ORF">HMPREF9451_00562</name>
</gene>
<keyword evidence="3" id="KW-1003">Cell membrane</keyword>
<evidence type="ECO:0008006" key="11">
    <source>
        <dbReference type="Google" id="ProtNLM"/>
    </source>
</evidence>
<dbReference type="SUPFAM" id="SSF118215">
    <property type="entry name" value="Proton glutamate symport protein"/>
    <property type="match status" value="1"/>
</dbReference>
<dbReference type="PATRIC" id="fig|742818.3.peg.610"/>
<organism evidence="9 10">
    <name type="scientific">Slackia piriformis YIT 12062</name>
    <dbReference type="NCBI Taxonomy" id="742818"/>
    <lineage>
        <taxon>Bacteria</taxon>
        <taxon>Bacillati</taxon>
        <taxon>Actinomycetota</taxon>
        <taxon>Coriobacteriia</taxon>
        <taxon>Eggerthellales</taxon>
        <taxon>Eggerthellaceae</taxon>
        <taxon>Slackia</taxon>
    </lineage>
</organism>
<feature type="transmembrane region" description="Helical" evidence="8">
    <location>
        <begin position="171"/>
        <end position="189"/>
    </location>
</feature>
<dbReference type="PANTHER" id="PTHR42865:SF7">
    <property type="entry name" value="PROTON_GLUTAMATE-ASPARTATE SYMPORTER"/>
    <property type="match status" value="1"/>
</dbReference>
<evidence type="ECO:0000256" key="7">
    <source>
        <dbReference type="ARBA" id="ARBA00023136"/>
    </source>
</evidence>
<feature type="transmembrane region" description="Helical" evidence="8">
    <location>
        <begin position="16"/>
        <end position="40"/>
    </location>
</feature>
<dbReference type="GO" id="GO:0006835">
    <property type="term" value="P:dicarboxylic acid transport"/>
    <property type="evidence" value="ECO:0007669"/>
    <property type="project" value="TreeGrafter"/>
</dbReference>
<reference evidence="9 10" key="1">
    <citation type="submission" date="2012-08" db="EMBL/GenBank/DDBJ databases">
        <title>The Genome Sequence of Slackia piriformis YIT 12062.</title>
        <authorList>
            <consortium name="The Broad Institute Genome Sequencing Platform"/>
            <person name="Earl A."/>
            <person name="Ward D."/>
            <person name="Feldgarden M."/>
            <person name="Gevers D."/>
            <person name="Morotomi M."/>
            <person name="Walker B."/>
            <person name="Young S.K."/>
            <person name="Zeng Q."/>
            <person name="Gargeya S."/>
            <person name="Fitzgerald M."/>
            <person name="Haas B."/>
            <person name="Abouelleil A."/>
            <person name="Alvarado L."/>
            <person name="Arachchi H.M."/>
            <person name="Berlin A.M."/>
            <person name="Chapman S.B."/>
            <person name="Goldberg J."/>
            <person name="Griggs A."/>
            <person name="Gujja S."/>
            <person name="Hansen M."/>
            <person name="Howarth C."/>
            <person name="Imamovic A."/>
            <person name="Larimer J."/>
            <person name="McCowen C."/>
            <person name="Montmayeur A."/>
            <person name="Murphy C."/>
            <person name="Neiman D."/>
            <person name="Pearson M."/>
            <person name="Priest M."/>
            <person name="Roberts A."/>
            <person name="Saif S."/>
            <person name="Shea T."/>
            <person name="Sisk P."/>
            <person name="Sykes S."/>
            <person name="Wortman J."/>
            <person name="Nusbaum C."/>
            <person name="Birren B."/>
        </authorList>
    </citation>
    <scope>NUCLEOTIDE SEQUENCE [LARGE SCALE GENOMIC DNA]</scope>
    <source>
        <strain evidence="9 10">YIT 12062</strain>
    </source>
</reference>
<dbReference type="InterPro" id="IPR001991">
    <property type="entry name" value="Na-dicarboxylate_symporter"/>
</dbReference>
<name>K0YLU5_9ACTN</name>
<dbReference type="GO" id="GO:0005886">
    <property type="term" value="C:plasma membrane"/>
    <property type="evidence" value="ECO:0007669"/>
    <property type="project" value="UniProtKB-SubCell"/>
</dbReference>
<evidence type="ECO:0000313" key="9">
    <source>
        <dbReference type="EMBL" id="EJZ84253.1"/>
    </source>
</evidence>